<evidence type="ECO:0000259" key="1">
    <source>
        <dbReference type="Pfam" id="PF21787"/>
    </source>
</evidence>
<proteinExistence type="predicted"/>
<dbReference type="EMBL" id="CACRXK020000943">
    <property type="protein sequence ID" value="CAB3985949.1"/>
    <property type="molecule type" value="Genomic_DNA"/>
</dbReference>
<evidence type="ECO:0000313" key="2">
    <source>
        <dbReference type="EMBL" id="CAB3985949.1"/>
    </source>
</evidence>
<gene>
    <name evidence="2" type="ORF">PACLA_8A037524</name>
</gene>
<dbReference type="InterPro" id="IPR048365">
    <property type="entry name" value="TNP-like_RNaseH_N"/>
</dbReference>
<organism evidence="2 3">
    <name type="scientific">Paramuricea clavata</name>
    <name type="common">Red gorgonian</name>
    <name type="synonym">Violescent sea-whip</name>
    <dbReference type="NCBI Taxonomy" id="317549"/>
    <lineage>
        <taxon>Eukaryota</taxon>
        <taxon>Metazoa</taxon>
        <taxon>Cnidaria</taxon>
        <taxon>Anthozoa</taxon>
        <taxon>Octocorallia</taxon>
        <taxon>Malacalcyonacea</taxon>
        <taxon>Plexauridae</taxon>
        <taxon>Paramuricea</taxon>
    </lineage>
</organism>
<evidence type="ECO:0000313" key="3">
    <source>
        <dbReference type="Proteomes" id="UP001152795"/>
    </source>
</evidence>
<reference evidence="2" key="1">
    <citation type="submission" date="2020-04" db="EMBL/GenBank/DDBJ databases">
        <authorList>
            <person name="Alioto T."/>
            <person name="Alioto T."/>
            <person name="Gomez Garrido J."/>
        </authorList>
    </citation>
    <scope>NUCLEOTIDE SEQUENCE</scope>
    <source>
        <strain evidence="2">A484AB</strain>
    </source>
</reference>
<dbReference type="OrthoDB" id="5972980at2759"/>
<accession>A0A6S7G9U6</accession>
<keyword evidence="3" id="KW-1185">Reference proteome</keyword>
<protein>
    <submittedName>
        <fullName evidence="2">Transposable element P transposase</fullName>
    </submittedName>
</protein>
<feature type="domain" description="Transposable element P transposase-like RNase H" evidence="1">
    <location>
        <begin position="109"/>
        <end position="148"/>
    </location>
</feature>
<dbReference type="AlphaFoldDB" id="A0A6S7G9U6"/>
<comment type="caution">
    <text evidence="2">The sequence shown here is derived from an EMBL/GenBank/DDBJ whole genome shotgun (WGS) entry which is preliminary data.</text>
</comment>
<name>A0A6S7G9U6_PARCT</name>
<sequence length="149" mass="17294">MLEEQLEELQQKIVDQGVSVDKSLEEDILQIMNGQNLEATPHMKFFWQEQMKLLQSSSSGRRYHPQIIWFALSVHGKSPSAYRELRESGALVLPSESVLHDYKNYFTSKAGINNENVHELKKKFSSFTKIQRYIVLVMDEMKIQSGLVF</sequence>
<dbReference type="Pfam" id="PF21787">
    <property type="entry name" value="TNP-like_RNaseH_N"/>
    <property type="match status" value="1"/>
</dbReference>
<dbReference type="Proteomes" id="UP001152795">
    <property type="component" value="Unassembled WGS sequence"/>
</dbReference>